<proteinExistence type="predicted"/>
<protein>
    <recommendedName>
        <fullName evidence="3">DUF3892 domain-containing protein</fullName>
    </recommendedName>
</protein>
<evidence type="ECO:0008006" key="3">
    <source>
        <dbReference type="Google" id="ProtNLM"/>
    </source>
</evidence>
<evidence type="ECO:0000313" key="1">
    <source>
        <dbReference type="EMBL" id="MCS5718759.1"/>
    </source>
</evidence>
<name>A0ABT2GV01_9MICO</name>
<gene>
    <name evidence="1" type="ORF">N1027_11505</name>
</gene>
<organism evidence="1 2">
    <name type="scientific">Herbiconiux aconitum</name>
    <dbReference type="NCBI Taxonomy" id="2970913"/>
    <lineage>
        <taxon>Bacteria</taxon>
        <taxon>Bacillati</taxon>
        <taxon>Actinomycetota</taxon>
        <taxon>Actinomycetes</taxon>
        <taxon>Micrococcales</taxon>
        <taxon>Microbacteriaceae</taxon>
        <taxon>Herbiconiux</taxon>
    </lineage>
</organism>
<evidence type="ECO:0000313" key="2">
    <source>
        <dbReference type="Proteomes" id="UP001165584"/>
    </source>
</evidence>
<dbReference type="Proteomes" id="UP001165584">
    <property type="component" value="Unassembled WGS sequence"/>
</dbReference>
<dbReference type="EMBL" id="JANLCM010000002">
    <property type="protein sequence ID" value="MCS5718759.1"/>
    <property type="molecule type" value="Genomic_DNA"/>
</dbReference>
<comment type="caution">
    <text evidence="1">The sequence shown here is derived from an EMBL/GenBank/DDBJ whole genome shotgun (WGS) entry which is preliminary data.</text>
</comment>
<dbReference type="RefSeq" id="WP_259508018.1">
    <property type="nucleotide sequence ID" value="NZ_JANLCM010000002.1"/>
</dbReference>
<reference evidence="1" key="1">
    <citation type="submission" date="2022-08" db="EMBL/GenBank/DDBJ databases">
        <authorList>
            <person name="Deng Y."/>
            <person name="Han X.-F."/>
            <person name="Zhang Y.-Q."/>
        </authorList>
    </citation>
    <scope>NUCLEOTIDE SEQUENCE</scope>
    <source>
        <strain evidence="1">CPCC 205763</strain>
    </source>
</reference>
<accession>A0ABT2GV01</accession>
<sequence>MSHHRVLVDIEFVLDDEAFKVAHLTDDATGVSDATDAAVRDAVASVLIHAEWDHYVVSPLRSIVTVRPLKADGRYDELLLPGEHGV</sequence>
<keyword evidence="2" id="KW-1185">Reference proteome</keyword>